<dbReference type="PANTHER" id="PTHR22776:SF15">
    <property type="entry name" value="CKLF-LIKE MARVEL TRANSMEMBRANE DOMAIN-CONTAINING PROTEIN 2"/>
    <property type="match status" value="1"/>
</dbReference>
<dbReference type="InterPro" id="IPR008253">
    <property type="entry name" value="Marvel"/>
</dbReference>
<dbReference type="PROSITE" id="PS51225">
    <property type="entry name" value="MARVEL"/>
    <property type="match status" value="1"/>
</dbReference>
<evidence type="ECO:0000256" key="2">
    <source>
        <dbReference type="ARBA" id="ARBA00022692"/>
    </source>
</evidence>
<dbReference type="Pfam" id="PF01284">
    <property type="entry name" value="MARVEL"/>
    <property type="match status" value="1"/>
</dbReference>
<evidence type="ECO:0000256" key="5">
    <source>
        <dbReference type="PROSITE-ProRule" id="PRU00581"/>
    </source>
</evidence>
<evidence type="ECO:0000256" key="3">
    <source>
        <dbReference type="ARBA" id="ARBA00022989"/>
    </source>
</evidence>
<evidence type="ECO:0000256" key="6">
    <source>
        <dbReference type="SAM" id="Phobius"/>
    </source>
</evidence>
<dbReference type="GeneID" id="135378326"/>
<name>A0A2R5LDN5_9ACAR</name>
<dbReference type="GO" id="GO:0016020">
    <property type="term" value="C:membrane"/>
    <property type="evidence" value="ECO:0007669"/>
    <property type="project" value="UniProtKB-SubCell"/>
</dbReference>
<dbReference type="InterPro" id="IPR050578">
    <property type="entry name" value="MARVEL-CKLF_proteins"/>
</dbReference>
<dbReference type="AlphaFoldDB" id="A0A2R5LDN5"/>
<feature type="transmembrane region" description="Helical" evidence="6">
    <location>
        <begin position="30"/>
        <end position="48"/>
    </location>
</feature>
<keyword evidence="3 6" id="KW-1133">Transmembrane helix</keyword>
<feature type="transmembrane region" description="Helical" evidence="6">
    <location>
        <begin position="103"/>
        <end position="121"/>
    </location>
</feature>
<evidence type="ECO:0000256" key="1">
    <source>
        <dbReference type="ARBA" id="ARBA00004141"/>
    </source>
</evidence>
<dbReference type="KEGG" id="oti:135378326"/>
<evidence type="ECO:0000256" key="4">
    <source>
        <dbReference type="ARBA" id="ARBA00023136"/>
    </source>
</evidence>
<comment type="subcellular location">
    <subcellularLocation>
        <location evidence="1">Membrane</location>
        <topology evidence="1">Multi-pass membrane protein</topology>
    </subcellularLocation>
</comment>
<sequence>MSHTVTITRTTTTSGSPIIINTGYGCGVHGILKILQTVFGGICLGLMLHYTSSKGYSNFHMPGHEMYFLLTAFGCLLCTFLLLVASCWSFTSSSLLARTSFEILFHLVACALYMAAGITLLTKTLDNKRLYSDEHYNARIAAAVFAIMNGCLYLVGAFMSFRIFRQG</sequence>
<feature type="transmembrane region" description="Helical" evidence="6">
    <location>
        <begin position="142"/>
        <end position="164"/>
    </location>
</feature>
<dbReference type="PANTHER" id="PTHR22776">
    <property type="entry name" value="MARVEL-CONTAINING POTENTIAL LIPID RAFT-ASSOCIATED PROTEIN"/>
    <property type="match status" value="1"/>
</dbReference>
<evidence type="ECO:0000259" key="7">
    <source>
        <dbReference type="PROSITE" id="PS51225"/>
    </source>
</evidence>
<feature type="transmembrane region" description="Helical" evidence="6">
    <location>
        <begin position="68"/>
        <end position="91"/>
    </location>
</feature>
<dbReference type="EMBL" id="GGLE01003321">
    <property type="protein sequence ID" value="MBY07447.1"/>
    <property type="molecule type" value="Transcribed_RNA"/>
</dbReference>
<protein>
    <submittedName>
        <fullName evidence="8">Putative conserved plasma membrane protein</fullName>
    </submittedName>
</protein>
<dbReference type="RefSeq" id="XP_064467399.1">
    <property type="nucleotide sequence ID" value="XM_064611329.1"/>
</dbReference>
<evidence type="ECO:0000313" key="8">
    <source>
        <dbReference type="EMBL" id="MBY07447.1"/>
    </source>
</evidence>
<proteinExistence type="predicted"/>
<feature type="domain" description="MARVEL" evidence="7">
    <location>
        <begin position="24"/>
        <end position="165"/>
    </location>
</feature>
<reference evidence="8" key="1">
    <citation type="submission" date="2018-03" db="EMBL/GenBank/DDBJ databases">
        <title>The relapsing fever spirochete Borrelia turicatae persists in the highly oxidative environment of its soft-bodied tick vector.</title>
        <authorList>
            <person name="Bourret T.J."/>
            <person name="Boyle W.K."/>
            <person name="Valenzuela J.G."/>
            <person name="Oliveira F."/>
            <person name="Lopez J.E."/>
        </authorList>
    </citation>
    <scope>NUCLEOTIDE SEQUENCE</scope>
    <source>
        <strain evidence="8">Kansas strain/isolate</strain>
        <tissue evidence="8">Salivary glands</tissue>
    </source>
</reference>
<accession>A0A2R5LDN5</accession>
<keyword evidence="2 5" id="KW-0812">Transmembrane</keyword>
<keyword evidence="4 5" id="KW-0472">Membrane</keyword>
<organism evidence="8">
    <name type="scientific">Ornithodoros turicata</name>
    <dbReference type="NCBI Taxonomy" id="34597"/>
    <lineage>
        <taxon>Eukaryota</taxon>
        <taxon>Metazoa</taxon>
        <taxon>Ecdysozoa</taxon>
        <taxon>Arthropoda</taxon>
        <taxon>Chelicerata</taxon>
        <taxon>Arachnida</taxon>
        <taxon>Acari</taxon>
        <taxon>Parasitiformes</taxon>
        <taxon>Ixodida</taxon>
        <taxon>Ixodoidea</taxon>
        <taxon>Argasidae</taxon>
        <taxon>Ornithodorinae</taxon>
        <taxon>Ornithodoros</taxon>
    </lineage>
</organism>